<dbReference type="RefSeq" id="WP_128208500.1">
    <property type="nucleotide sequence ID" value="NZ_JBHRSO010000055.1"/>
</dbReference>
<evidence type="ECO:0000256" key="2">
    <source>
        <dbReference type="ARBA" id="ARBA00005194"/>
    </source>
</evidence>
<dbReference type="PANTHER" id="PTHR45266:SF3">
    <property type="entry name" value="OXALOACETATE DECARBOXYLASE ALPHA CHAIN"/>
    <property type="match status" value="1"/>
</dbReference>
<keyword evidence="8 9" id="KW-0092">Biotin</keyword>
<keyword evidence="5 9" id="KW-0276">Fatty acid metabolism</keyword>
<reference evidence="13 14" key="1">
    <citation type="submission" date="2019-01" db="EMBL/GenBank/DDBJ databases">
        <title>Sinorhodobacter populi sp. nov. isolated from the symptomatic bark tissue of Populus euramericana canker.</title>
        <authorList>
            <person name="Xu G."/>
        </authorList>
    </citation>
    <scope>NUCLEOTIDE SEQUENCE [LARGE SCALE GENOMIC DNA]</scope>
    <source>
        <strain evidence="12 14">D19-10-3-21</strain>
        <strain evidence="11 13">SK2B-1</strain>
    </source>
</reference>
<dbReference type="Gene3D" id="2.40.50.100">
    <property type="match status" value="1"/>
</dbReference>
<dbReference type="InterPro" id="IPR000089">
    <property type="entry name" value="Biotin_lipoyl"/>
</dbReference>
<evidence type="ECO:0000256" key="6">
    <source>
        <dbReference type="ARBA" id="ARBA00023098"/>
    </source>
</evidence>
<reference evidence="13 14" key="2">
    <citation type="submission" date="2019-01" db="EMBL/GenBank/DDBJ databases">
        <authorList>
            <person name="Li Y."/>
        </authorList>
    </citation>
    <scope>NUCLEOTIDE SEQUENCE [LARGE SCALE GENOMIC DNA]</scope>
    <source>
        <strain evidence="12 14">D19-10-3-21</strain>
        <strain evidence="11 13">SK2B-1</strain>
    </source>
</reference>
<protein>
    <recommendedName>
        <fullName evidence="3 9">Biotin carboxyl carrier protein of acetyl-CoA carboxylase</fullName>
    </recommendedName>
</protein>
<keyword evidence="7 9" id="KW-0275">Fatty acid biosynthesis</keyword>
<proteinExistence type="predicted"/>
<dbReference type="CDD" id="cd06850">
    <property type="entry name" value="biotinyl_domain"/>
    <property type="match status" value="1"/>
</dbReference>
<dbReference type="InterPro" id="IPR001882">
    <property type="entry name" value="Biotin_BS"/>
</dbReference>
<dbReference type="InterPro" id="IPR011053">
    <property type="entry name" value="Single_hybrid_motif"/>
</dbReference>
<dbReference type="AlphaFoldDB" id="A0A443JMK1"/>
<accession>A0A443KFQ4</accession>
<evidence type="ECO:0000256" key="7">
    <source>
        <dbReference type="ARBA" id="ARBA00023160"/>
    </source>
</evidence>
<keyword evidence="4 9" id="KW-0444">Lipid biosynthesis</keyword>
<name>A0A443JMK1_9RHOB</name>
<keyword evidence="6 9" id="KW-0443">Lipid metabolism</keyword>
<sequence>MDISKIRSLIEIFGQSRLAELVVSEEGTTVRILRGEAAPEASATVAPPPPKEAPHSIRAPMFGIVHATPNPGAAPFVSPGDKVEPGQPLCVIEAMKVFSVIAADRAGTIARILFEDGAEVDVDQPLVEYA</sequence>
<dbReference type="GO" id="GO:0009317">
    <property type="term" value="C:acetyl-CoA carboxylase complex"/>
    <property type="evidence" value="ECO:0007669"/>
    <property type="project" value="InterPro"/>
</dbReference>
<dbReference type="FunFam" id="2.40.50.100:FF:000003">
    <property type="entry name" value="Acetyl-CoA carboxylase biotin carboxyl carrier protein"/>
    <property type="match status" value="1"/>
</dbReference>
<evidence type="ECO:0000256" key="5">
    <source>
        <dbReference type="ARBA" id="ARBA00022832"/>
    </source>
</evidence>
<evidence type="ECO:0000313" key="12">
    <source>
        <dbReference type="EMBL" id="RWR31566.1"/>
    </source>
</evidence>
<dbReference type="PRINTS" id="PR01071">
    <property type="entry name" value="ACOABIOTINCC"/>
</dbReference>
<dbReference type="EMBL" id="SAUZ01000008">
    <property type="protein sequence ID" value="RWR21745.1"/>
    <property type="molecule type" value="Genomic_DNA"/>
</dbReference>
<evidence type="ECO:0000256" key="4">
    <source>
        <dbReference type="ARBA" id="ARBA00022516"/>
    </source>
</evidence>
<dbReference type="InterPro" id="IPR050709">
    <property type="entry name" value="Biotin_Carboxyl_Carrier/Decarb"/>
</dbReference>
<dbReference type="Proteomes" id="UP000285295">
    <property type="component" value="Unassembled WGS sequence"/>
</dbReference>
<dbReference type="OrthoDB" id="9811735at2"/>
<evidence type="ECO:0000256" key="1">
    <source>
        <dbReference type="ARBA" id="ARBA00003761"/>
    </source>
</evidence>
<comment type="function">
    <text evidence="1 9">This protein is a component of the acetyl coenzyme A carboxylase complex; first, biotin carboxylase catalyzes the carboxylation of the carrier protein and then the transcarboxylase transfers the carboxyl group to form malonyl-CoA.</text>
</comment>
<dbReference type="InterPro" id="IPR001249">
    <property type="entry name" value="AcCoA_biotinCC"/>
</dbReference>
<evidence type="ECO:0000256" key="3">
    <source>
        <dbReference type="ARBA" id="ARBA00017562"/>
    </source>
</evidence>
<organism evidence="11 13">
    <name type="scientific">Paenirhodobacter populi</name>
    <dbReference type="NCBI Taxonomy" id="2306993"/>
    <lineage>
        <taxon>Bacteria</taxon>
        <taxon>Pseudomonadati</taxon>
        <taxon>Pseudomonadota</taxon>
        <taxon>Alphaproteobacteria</taxon>
        <taxon>Rhodobacterales</taxon>
        <taxon>Rhodobacter group</taxon>
        <taxon>Paenirhodobacter</taxon>
    </lineage>
</organism>
<dbReference type="Pfam" id="PF00364">
    <property type="entry name" value="Biotin_lipoyl"/>
    <property type="match status" value="1"/>
</dbReference>
<evidence type="ECO:0000313" key="13">
    <source>
        <dbReference type="Proteomes" id="UP000284476"/>
    </source>
</evidence>
<dbReference type="PROSITE" id="PS00188">
    <property type="entry name" value="BIOTIN"/>
    <property type="match status" value="1"/>
</dbReference>
<dbReference type="GO" id="GO:0006633">
    <property type="term" value="P:fatty acid biosynthetic process"/>
    <property type="evidence" value="ECO:0007669"/>
    <property type="project" value="UniProtKB-UniPathway"/>
</dbReference>
<dbReference type="PANTHER" id="PTHR45266">
    <property type="entry name" value="OXALOACETATE DECARBOXYLASE ALPHA CHAIN"/>
    <property type="match status" value="1"/>
</dbReference>
<dbReference type="EMBL" id="SAUX01000003">
    <property type="protein sequence ID" value="RWR31566.1"/>
    <property type="molecule type" value="Genomic_DNA"/>
</dbReference>
<gene>
    <name evidence="11" type="ORF">D2T30_08435</name>
    <name evidence="12" type="ORF">D2T31_03940</name>
</gene>
<comment type="pathway">
    <text evidence="2 9">Lipid metabolism; fatty acid biosynthesis.</text>
</comment>
<dbReference type="PROSITE" id="PS50968">
    <property type="entry name" value="BIOTINYL_LIPOYL"/>
    <property type="match status" value="1"/>
</dbReference>
<evidence type="ECO:0000313" key="11">
    <source>
        <dbReference type="EMBL" id="RWR21745.1"/>
    </source>
</evidence>
<feature type="domain" description="Lipoyl-binding" evidence="10">
    <location>
        <begin position="54"/>
        <end position="130"/>
    </location>
</feature>
<evidence type="ECO:0000256" key="9">
    <source>
        <dbReference type="RuleBase" id="RU364072"/>
    </source>
</evidence>
<evidence type="ECO:0000313" key="14">
    <source>
        <dbReference type="Proteomes" id="UP000285295"/>
    </source>
</evidence>
<comment type="caution">
    <text evidence="11">The sequence shown here is derived from an EMBL/GenBank/DDBJ whole genome shotgun (WGS) entry which is preliminary data.</text>
</comment>
<dbReference type="GO" id="GO:0003989">
    <property type="term" value="F:acetyl-CoA carboxylase activity"/>
    <property type="evidence" value="ECO:0007669"/>
    <property type="project" value="InterPro"/>
</dbReference>
<dbReference type="UniPathway" id="UPA00094"/>
<evidence type="ECO:0000259" key="10">
    <source>
        <dbReference type="PROSITE" id="PS50968"/>
    </source>
</evidence>
<accession>A0A443JMK1</accession>
<dbReference type="Proteomes" id="UP000284476">
    <property type="component" value="Unassembled WGS sequence"/>
</dbReference>
<evidence type="ECO:0000256" key="8">
    <source>
        <dbReference type="ARBA" id="ARBA00023267"/>
    </source>
</evidence>
<dbReference type="SUPFAM" id="SSF51230">
    <property type="entry name" value="Single hybrid motif"/>
    <property type="match status" value="1"/>
</dbReference>